<comment type="similarity">
    <text evidence="2">Belongs to the ATP-dependent AMP-binding enzyme family.</text>
</comment>
<dbReference type="InterPro" id="IPR000873">
    <property type="entry name" value="AMP-dep_synth/lig_dom"/>
</dbReference>
<dbReference type="Gene3D" id="1.10.1200.10">
    <property type="entry name" value="ACP-like"/>
    <property type="match status" value="1"/>
</dbReference>
<dbReference type="Pfam" id="PF00668">
    <property type="entry name" value="Condensation"/>
    <property type="match status" value="1"/>
</dbReference>
<dbReference type="InterPro" id="IPR020806">
    <property type="entry name" value="PKS_PP-bd"/>
</dbReference>
<dbReference type="NCBIfam" id="TIGR01733">
    <property type="entry name" value="AA-adenyl-dom"/>
    <property type="match status" value="1"/>
</dbReference>
<evidence type="ECO:0000256" key="1">
    <source>
        <dbReference type="ARBA" id="ARBA00001957"/>
    </source>
</evidence>
<dbReference type="CDD" id="cd05235">
    <property type="entry name" value="SDR_e1"/>
    <property type="match status" value="1"/>
</dbReference>
<dbReference type="SUPFAM" id="SSF52777">
    <property type="entry name" value="CoA-dependent acyltransferases"/>
    <property type="match status" value="2"/>
</dbReference>
<evidence type="ECO:0000256" key="4">
    <source>
        <dbReference type="ARBA" id="ARBA00022553"/>
    </source>
</evidence>
<comment type="caution">
    <text evidence="11">The sequence shown here is derived from an EMBL/GenBank/DDBJ whole genome shotgun (WGS) entry which is preliminary data.</text>
</comment>
<dbReference type="InterPro" id="IPR045851">
    <property type="entry name" value="AMP-bd_C_sf"/>
</dbReference>
<evidence type="ECO:0000256" key="6">
    <source>
        <dbReference type="ARBA" id="ARBA00022679"/>
    </source>
</evidence>
<evidence type="ECO:0000256" key="2">
    <source>
        <dbReference type="ARBA" id="ARBA00006432"/>
    </source>
</evidence>
<dbReference type="Gene3D" id="3.40.50.12780">
    <property type="entry name" value="N-terminal domain of ligase-like"/>
    <property type="match status" value="1"/>
</dbReference>
<proteinExistence type="inferred from homology"/>
<dbReference type="Gene3D" id="3.30.300.30">
    <property type="match status" value="2"/>
</dbReference>
<keyword evidence="6" id="KW-0808">Transferase</keyword>
<gene>
    <name evidence="11" type="ORF">V3851_05255</name>
</gene>
<sequence>MEINRELEQRRSKLSAKQLRLLEQWKQKEAAPTYTIPPGGGKYNGTVSPAQRRLWFMDQLLTDKSAYNMYAAVRLKGPLRPDKAEAAFRAVYSRHENLHANFVERDGRPVVVMDLHEPAAMARHDFSTLDPEASLEAVESLLQAFISYPFDLAAEPLFHAMLVRLSGEEHILAVCMHHIVSDGWSMGVLLKTWMQAYQTLMTGAEPDFPELPVSYADYANWQIANLETGKWDGHLAYWKSRIEGAGTAALAPDNRYPDEEGHSGGEVRFSLPDELCGKLAAFSAASGITMFAALFSLFNILLYRYTRETKIVIGTPIANRNYTEIEELVGYFANLLPLRTDIDPNSSFRELAGQVMRSAMEDYTHQDYPFDRLIEVLQPRRTQQLIPLVRNLFTYQNYAIPPLSLAGVEAEYLPLYNFTSKSDLLLSMVTRDGRIEARLEYDRRLFHHATMQRFARNFVRLAGSAMEQPDLPVNRLEVLEEEEVRQKTTRSSVTLDGGLYVLHRKFAEVAGRFAERTALQYGSERWTYRELDQYANRIAHYISEQGAGPGQFVGLFVDRSPLVVAGILGILKAGCAYIPVDPAYPLERIAFMLKDAGCRFVLTDNETSSRLSEAECRIVNMAAEERAITEMPATAPEHAAEVADVAYMIYTSGSTGTPKGVLIEHGNVSRLFASTQDLFHFNEHDVWSLFHSYAFDFSVWEIWGALLYGGKLVIVPSDVTRSFEQFYKLLVREGVTVLNQTPSAFKQLMHTEEMLCSEPQGQMLNELRYVIFGGEALEPASLRPWVARHGDDRPRLINMYGITEITVHATYRRILLEDLDSGCGNIIGGPLPDMHAYVLDENLQLLPAGAVGELYIAGPGLSRGYWNREDLNRSKFVADPFISGDPHGGKLCEGRMYRSGDLARWTHAGELEYMGRIDDQVKVRGFRIELGEIEAALQQNEFVSQNVATVEFNDFGDPKIVSYYIPHERGMMELSRELQREERAANRWESVFDGVYQAANPYEDKSFHIAGWNDSYTGGTIGEEEMKEWTQETVSRIRRYRPRRIFEIGCGTGLLLFRLAPGCESYTAVDFSEQAIDYVQNHLSLLGPDAGKVRLFKANAHDIAGIDVQEADMVIINSVAQYFPDDQYLNRVLELAAAKLRKGGCIFLGDVCGLMFAEVREASIARTKADSSMSVADFNRFVSYRITRHNELLLDIDYFHGLGAFLPDLRHVELLYKRGKFHHEMNKFRFDAVLHTGPEPVWDIAAEYDWQQMSAQGVQIGSLRSKHEQQCFVIRNIPNARIEAEWDFVKWCRQANPQASISSYPGAGQTQKAPDPQVALMAWGGDSHRLEFAVTRSAAAGCLDAVLYPAAGEKLVPGFELSSLPAKERPGVSDPLRAKLEAAMGQRIKAFLKGLLPEYMIPAEFVALESFPLTVNGKIDRGRLRLHKPFLLKEADPLSGNGRARTPAEEAIRDLWLELLDIGDVGPEESFFEVGGHSLLAAQMMFRIRKTFQVNIPLLQLMQEPTIRGIAAAVERTLADRSAVDLDLPAEAVLDDDISAAHLPAASRNEQPAVLLTGATGFFGAFLLSELLVKGHPLVYCLIRAVNADEGYRRIVDSLRQYGLWNEAWQRRIVAVTGDLALPGLGLEPAVYNELGDVVSAIYHNGAAVNFAQPYASLAAANVSGSKEVLKLAVTKSLKTVHFISTLYVFTPEDIKRKKIILENDVPAHHECLQLGYTQTKWVAEQLMRQARLRGIPVKVFRLGRIAGDSQTGACQENDFFWRAIRLCLRLGLFPDIDFPFNLIPADRAAQAVVALAEQEEAHDPAYHLLGANHCTFYQILKIFRERGYPFECLPWEQWKARVEERLVQSGDDEDISLLPFIGEMAGATEAPQFDAAYTNSVLSRLSLPAAKVTEDLLGLYVDYFVDRGFFKPLIISD</sequence>
<name>A0ABU7VQR4_9BACL</name>
<protein>
    <submittedName>
        <fullName evidence="11">Amino acid adenylation domain-containing protein</fullName>
    </submittedName>
</protein>
<dbReference type="InterPro" id="IPR010080">
    <property type="entry name" value="Thioester_reductase-like_dom"/>
</dbReference>
<evidence type="ECO:0000259" key="10">
    <source>
        <dbReference type="PROSITE" id="PS50075"/>
    </source>
</evidence>
<dbReference type="InterPro" id="IPR020845">
    <property type="entry name" value="AMP-binding_CS"/>
</dbReference>
<keyword evidence="4" id="KW-0597">Phosphoprotein</keyword>
<dbReference type="NCBIfam" id="TIGR01746">
    <property type="entry name" value="Thioester-redct"/>
    <property type="match status" value="1"/>
</dbReference>
<dbReference type="SUPFAM" id="SSF53335">
    <property type="entry name" value="S-adenosyl-L-methionine-dependent methyltransferases"/>
    <property type="match status" value="1"/>
</dbReference>
<keyword evidence="9" id="KW-0511">Multifunctional enzyme</keyword>
<evidence type="ECO:0000256" key="9">
    <source>
        <dbReference type="ARBA" id="ARBA00023268"/>
    </source>
</evidence>
<keyword evidence="5" id="KW-0436">Ligase</keyword>
<dbReference type="Gene3D" id="3.30.559.10">
    <property type="entry name" value="Chloramphenicol acetyltransferase-like domain"/>
    <property type="match status" value="1"/>
</dbReference>
<evidence type="ECO:0000256" key="8">
    <source>
        <dbReference type="ARBA" id="ARBA00023194"/>
    </source>
</evidence>
<dbReference type="SUPFAM" id="SSF51735">
    <property type="entry name" value="NAD(P)-binding Rossmann-fold domains"/>
    <property type="match status" value="1"/>
</dbReference>
<dbReference type="CDD" id="cd17643">
    <property type="entry name" value="A_NRPS_Cytc1-like"/>
    <property type="match status" value="1"/>
</dbReference>
<dbReference type="PROSITE" id="PS50075">
    <property type="entry name" value="CARRIER"/>
    <property type="match status" value="1"/>
</dbReference>
<comment type="cofactor">
    <cofactor evidence="1">
        <name>pantetheine 4'-phosphate</name>
        <dbReference type="ChEBI" id="CHEBI:47942"/>
    </cofactor>
</comment>
<dbReference type="InterPro" id="IPR010071">
    <property type="entry name" value="AA_adenyl_dom"/>
</dbReference>
<dbReference type="Pfam" id="PF07993">
    <property type="entry name" value="NAD_binding_4"/>
    <property type="match status" value="1"/>
</dbReference>
<evidence type="ECO:0000313" key="12">
    <source>
        <dbReference type="Proteomes" id="UP001306950"/>
    </source>
</evidence>
<dbReference type="RefSeq" id="WP_331845471.1">
    <property type="nucleotide sequence ID" value="NZ_JAZHPZ010000002.1"/>
</dbReference>
<dbReference type="InterPro" id="IPR029063">
    <property type="entry name" value="SAM-dependent_MTases_sf"/>
</dbReference>
<dbReference type="PANTHER" id="PTHR45527:SF14">
    <property type="entry name" value="PLIPASTATIN SYNTHASE SUBUNIT B"/>
    <property type="match status" value="1"/>
</dbReference>
<dbReference type="InterPro" id="IPR013217">
    <property type="entry name" value="Methyltransf_12"/>
</dbReference>
<dbReference type="InterPro" id="IPR013120">
    <property type="entry name" value="FAR_NAD-bd"/>
</dbReference>
<evidence type="ECO:0000256" key="7">
    <source>
        <dbReference type="ARBA" id="ARBA00022737"/>
    </source>
</evidence>
<keyword evidence="7" id="KW-0677">Repeat</keyword>
<feature type="domain" description="Carrier" evidence="10">
    <location>
        <begin position="1443"/>
        <end position="1518"/>
    </location>
</feature>
<reference evidence="11 12" key="1">
    <citation type="submission" date="2024-02" db="EMBL/GenBank/DDBJ databases">
        <title>A nitrogen-fixing paenibacillus bacterium.</title>
        <authorList>
            <person name="Zhang W.L."/>
            <person name="Chen S.F."/>
        </authorList>
    </citation>
    <scope>NUCLEOTIDE SEQUENCE [LARGE SCALE GENOMIC DNA]</scope>
    <source>
        <strain evidence="11 12">M1</strain>
    </source>
</reference>
<dbReference type="PROSITE" id="PS00455">
    <property type="entry name" value="AMP_BINDING"/>
    <property type="match status" value="1"/>
</dbReference>
<dbReference type="Pfam" id="PF00501">
    <property type="entry name" value="AMP-binding"/>
    <property type="match status" value="1"/>
</dbReference>
<dbReference type="Pfam" id="PF00550">
    <property type="entry name" value="PP-binding"/>
    <property type="match status" value="1"/>
</dbReference>
<organism evidence="11 12">
    <name type="scientific">Paenibacillus haidiansis</name>
    <dbReference type="NCBI Taxonomy" id="1574488"/>
    <lineage>
        <taxon>Bacteria</taxon>
        <taxon>Bacillati</taxon>
        <taxon>Bacillota</taxon>
        <taxon>Bacilli</taxon>
        <taxon>Bacillales</taxon>
        <taxon>Paenibacillaceae</taxon>
        <taxon>Paenibacillus</taxon>
    </lineage>
</organism>
<keyword evidence="8" id="KW-0045">Antibiotic biosynthesis</keyword>
<dbReference type="Gene3D" id="3.30.559.30">
    <property type="entry name" value="Nonribosomal peptide synthetase, condensation domain"/>
    <property type="match status" value="1"/>
</dbReference>
<dbReference type="Gene3D" id="3.40.50.720">
    <property type="entry name" value="NAD(P)-binding Rossmann-like Domain"/>
    <property type="match status" value="1"/>
</dbReference>
<dbReference type="InterPro" id="IPR042099">
    <property type="entry name" value="ANL_N_sf"/>
</dbReference>
<dbReference type="EMBL" id="JAZHPZ010000002">
    <property type="protein sequence ID" value="MEF2965234.1"/>
    <property type="molecule type" value="Genomic_DNA"/>
</dbReference>
<dbReference type="InterPro" id="IPR023213">
    <property type="entry name" value="CAT-like_dom_sf"/>
</dbReference>
<dbReference type="InterPro" id="IPR009081">
    <property type="entry name" value="PP-bd_ACP"/>
</dbReference>
<dbReference type="CDD" id="cd19531">
    <property type="entry name" value="LCL_NRPS-like"/>
    <property type="match status" value="1"/>
</dbReference>
<dbReference type="InterPro" id="IPR036291">
    <property type="entry name" value="NAD(P)-bd_dom_sf"/>
</dbReference>
<dbReference type="InterPro" id="IPR001242">
    <property type="entry name" value="Condensation_dom"/>
</dbReference>
<keyword evidence="3" id="KW-0596">Phosphopantetheine</keyword>
<evidence type="ECO:0000256" key="3">
    <source>
        <dbReference type="ARBA" id="ARBA00022450"/>
    </source>
</evidence>
<dbReference type="InterPro" id="IPR036736">
    <property type="entry name" value="ACP-like_sf"/>
</dbReference>
<dbReference type="CDD" id="cd02440">
    <property type="entry name" value="AdoMet_MTases"/>
    <property type="match status" value="1"/>
</dbReference>
<evidence type="ECO:0000313" key="11">
    <source>
        <dbReference type="EMBL" id="MEF2965234.1"/>
    </source>
</evidence>
<dbReference type="SUPFAM" id="SSF56801">
    <property type="entry name" value="Acetyl-CoA synthetase-like"/>
    <property type="match status" value="1"/>
</dbReference>
<dbReference type="Gene3D" id="3.40.50.150">
    <property type="entry name" value="Vaccinia Virus protein VP39"/>
    <property type="match status" value="1"/>
</dbReference>
<dbReference type="SMART" id="SM00823">
    <property type="entry name" value="PKS_PP"/>
    <property type="match status" value="1"/>
</dbReference>
<dbReference type="Proteomes" id="UP001306950">
    <property type="component" value="Unassembled WGS sequence"/>
</dbReference>
<dbReference type="Pfam" id="PF08242">
    <property type="entry name" value="Methyltransf_12"/>
    <property type="match status" value="1"/>
</dbReference>
<evidence type="ECO:0000256" key="5">
    <source>
        <dbReference type="ARBA" id="ARBA00022598"/>
    </source>
</evidence>
<dbReference type="SUPFAM" id="SSF47336">
    <property type="entry name" value="ACP-like"/>
    <property type="match status" value="1"/>
</dbReference>
<accession>A0ABU7VQR4</accession>
<dbReference type="PANTHER" id="PTHR45527">
    <property type="entry name" value="NONRIBOSOMAL PEPTIDE SYNTHETASE"/>
    <property type="match status" value="1"/>
</dbReference>
<keyword evidence="12" id="KW-1185">Reference proteome</keyword>